<dbReference type="PROSITE" id="PS50012">
    <property type="entry name" value="RCC1_3"/>
    <property type="match status" value="13"/>
</dbReference>
<keyword evidence="5" id="KW-0812">Transmembrane</keyword>
<dbReference type="GO" id="GO:0005085">
    <property type="term" value="F:guanyl-nucleotide exchange factor activity"/>
    <property type="evidence" value="ECO:0007669"/>
    <property type="project" value="TreeGrafter"/>
</dbReference>
<gene>
    <name evidence="8" type="ORF">BOCO_1102</name>
</gene>
<keyword evidence="3" id="KW-0677">Repeat</keyword>
<sequence length="1076" mass="114917">MRAIRTACAGILTLLFVFLCGLSVALPTHAGSKIAQANGHRRKTIETVDGFTLKPSEGPAHGAATATITPPDVLYTQVSVGDYHAVAIGVDGYLYSWGLNRDTTLGIGKLPEGSPDKTRTPVRVKTPEGLHFKHVSASNGHTLAIDVDGKLWGWGRNEYSMLGDGTDDDRYTPVRIASDKTFVDVSTSEYHSLAIDSEGHAWGWGDNEGGEVGDGTTDDRNAPVRVASDKTFTRVQTGMMFSLALDSDGNIWGWGVNEAGQLGLGHNNYENLVPQMVTSNVKFKSISISDEYSLAVDSNGRAWSWGKVDSLGDDIGAGDNDDIRDRNTPGTVATSESFSGISAGEYHSLGLTTDGKIIAWGENDTGALGDGTKNTAPFYRRLPVRTKIPDGIRFKQVDTGVWNSVALDSDGRLWFWGDNYYGINCGEPRTDMILPVKTIQPYYTITGVSFGGASANKISEDSGTRSWTVDVPLHEAGVVNVKVSSRLDGRAASGTDVTGTSNVNTTLKYEYKDAYTVEFDLGGAPGTAPQRQVVIQQTPITWPDGPNPSWAHHWFDGWFTEDGEAWNFNDPVTRNMKLTAKWEEYRFSLKPTNGFLGGGTPISITAPDPPQDIIYLEVSGGSKHSVALGSDGYIYAWGENNHDAEDEAGARRYTPIRIDTPAEAHFTSISAGLSYSLAIDSKGNAWGWGSNASSQLGDGTQDDRQKPVRVKTSAKFDSISAGSKHALAVDDEGSVWGWGGNDSSQLGDGTTRVRREPVRVKTTAKFACVSAGFTHSLAVDDDGKAWAWGSNGFGQLGDGTTDGRLEPAQVKTTAKFASVSAGSEHSLAVDNDGKAWAWGSNGSGRLGDGTTDGRLEPAQVKTTAKFASVSAGSEHSLAVDNDGKAWAWGSNGSGRLGDGTTDGRLEPAQVKTTAKFASVSAGSEHSLAIFDEGNAWAWGINNNGQLGSGTADNSVHSTPMRVSKQYLNVKDVIFDTTSVDPAPVRNSGTNIWKVISPAHSAGPVDVTIRWTVGGLPQDDYVLEKGFLYWAPFVLPNAGSMPFARISGVCLLAMSVAAVLVLKKQRIICRKIGKHSL</sequence>
<feature type="domain" description="RCC1-like" evidence="7">
    <location>
        <begin position="615"/>
        <end position="911"/>
    </location>
</feature>
<dbReference type="InterPro" id="IPR042229">
    <property type="entry name" value="Listeria/Bacterioides_rpt_sf"/>
</dbReference>
<dbReference type="GO" id="GO:0030313">
    <property type="term" value="C:cell envelope"/>
    <property type="evidence" value="ECO:0007669"/>
    <property type="project" value="UniProtKB-SubCell"/>
</dbReference>
<proteinExistence type="predicted"/>
<keyword evidence="2" id="KW-0344">Guanine-nucleotide releasing factor</keyword>
<evidence type="ECO:0000256" key="1">
    <source>
        <dbReference type="ARBA" id="ARBA00004196"/>
    </source>
</evidence>
<dbReference type="InterPro" id="IPR013378">
    <property type="entry name" value="InlB-like_B-rpt"/>
</dbReference>
<dbReference type="InterPro" id="IPR000408">
    <property type="entry name" value="Reg_chr_condens"/>
</dbReference>
<accession>A0A261ER09</accession>
<dbReference type="RefSeq" id="WP_158520424.1">
    <property type="nucleotide sequence ID" value="NZ_MWWS01000005.1"/>
</dbReference>
<dbReference type="AlphaFoldDB" id="A0A261ER09"/>
<evidence type="ECO:0000256" key="4">
    <source>
        <dbReference type="SAM" id="MobiDB-lite"/>
    </source>
</evidence>
<evidence type="ECO:0000256" key="3">
    <source>
        <dbReference type="ARBA" id="ARBA00022737"/>
    </source>
</evidence>
<dbReference type="InterPro" id="IPR009091">
    <property type="entry name" value="RCC1/BLIP-II"/>
</dbReference>
<organism evidence="8 9">
    <name type="scientific">Bombiscardovia coagulans</name>
    <dbReference type="NCBI Taxonomy" id="686666"/>
    <lineage>
        <taxon>Bacteria</taxon>
        <taxon>Bacillati</taxon>
        <taxon>Actinomycetota</taxon>
        <taxon>Actinomycetes</taxon>
        <taxon>Bifidobacteriales</taxon>
        <taxon>Bifidobacteriaceae</taxon>
        <taxon>Bombiscardovia</taxon>
    </lineage>
</organism>
<keyword evidence="5" id="KW-0472">Membrane</keyword>
<evidence type="ECO:0000313" key="8">
    <source>
        <dbReference type="EMBL" id="OZG49293.1"/>
    </source>
</evidence>
<dbReference type="PROSITE" id="PS00626">
    <property type="entry name" value="RCC1_2"/>
    <property type="match status" value="6"/>
</dbReference>
<name>A0A261ER09_9BIFI</name>
<dbReference type="PANTHER" id="PTHR45982">
    <property type="entry name" value="REGULATOR OF CHROMOSOME CONDENSATION"/>
    <property type="match status" value="1"/>
</dbReference>
<protein>
    <submittedName>
        <fullName evidence="8">Regulator of chromosome condensation (RCC1) repeat</fullName>
    </submittedName>
</protein>
<dbReference type="Proteomes" id="UP000216004">
    <property type="component" value="Unassembled WGS sequence"/>
</dbReference>
<evidence type="ECO:0000256" key="5">
    <source>
        <dbReference type="SAM" id="Phobius"/>
    </source>
</evidence>
<dbReference type="GO" id="GO:0005737">
    <property type="term" value="C:cytoplasm"/>
    <property type="evidence" value="ECO:0007669"/>
    <property type="project" value="TreeGrafter"/>
</dbReference>
<dbReference type="Gene3D" id="2.60.40.4270">
    <property type="entry name" value="Listeria-Bacteroides repeat domain"/>
    <property type="match status" value="1"/>
</dbReference>
<dbReference type="InterPro" id="IPR058923">
    <property type="entry name" value="RCC1-like_dom"/>
</dbReference>
<feature type="signal peptide" evidence="6">
    <location>
        <begin position="1"/>
        <end position="30"/>
    </location>
</feature>
<feature type="region of interest" description="Disordered" evidence="4">
    <location>
        <begin position="202"/>
        <end position="221"/>
    </location>
</feature>
<dbReference type="Pfam" id="PF25390">
    <property type="entry name" value="WD40_RLD"/>
    <property type="match status" value="2"/>
</dbReference>
<comment type="caution">
    <text evidence="8">The sequence shown here is derived from an EMBL/GenBank/DDBJ whole genome shotgun (WGS) entry which is preliminary data.</text>
</comment>
<dbReference type="OrthoDB" id="904022at2"/>
<evidence type="ECO:0000256" key="2">
    <source>
        <dbReference type="ARBA" id="ARBA00022658"/>
    </source>
</evidence>
<feature type="chain" id="PRO_5012356494" evidence="6">
    <location>
        <begin position="31"/>
        <end position="1076"/>
    </location>
</feature>
<evidence type="ECO:0000256" key="6">
    <source>
        <dbReference type="SAM" id="SignalP"/>
    </source>
</evidence>
<dbReference type="PRINTS" id="PR00633">
    <property type="entry name" value="RCCNDNSATION"/>
</dbReference>
<keyword evidence="5" id="KW-1133">Transmembrane helix</keyword>
<dbReference type="InterPro" id="IPR051553">
    <property type="entry name" value="Ran_GTPase-activating"/>
</dbReference>
<feature type="domain" description="RCC1-like" evidence="7">
    <location>
        <begin position="74"/>
        <end position="329"/>
    </location>
</feature>
<dbReference type="EMBL" id="MWWS01000005">
    <property type="protein sequence ID" value="OZG49293.1"/>
    <property type="molecule type" value="Genomic_DNA"/>
</dbReference>
<comment type="subcellular location">
    <subcellularLocation>
        <location evidence="1">Cell envelope</location>
    </subcellularLocation>
</comment>
<keyword evidence="6" id="KW-0732">Signal</keyword>
<feature type="transmembrane region" description="Helical" evidence="5">
    <location>
        <begin position="1042"/>
        <end position="1061"/>
    </location>
</feature>
<dbReference type="Pfam" id="PF09479">
    <property type="entry name" value="Flg_new"/>
    <property type="match status" value="1"/>
</dbReference>
<evidence type="ECO:0000259" key="7">
    <source>
        <dbReference type="Pfam" id="PF25390"/>
    </source>
</evidence>
<evidence type="ECO:0000313" key="9">
    <source>
        <dbReference type="Proteomes" id="UP000216004"/>
    </source>
</evidence>
<keyword evidence="9" id="KW-1185">Reference proteome</keyword>
<dbReference type="PANTHER" id="PTHR45982:SF1">
    <property type="entry name" value="REGULATOR OF CHROMOSOME CONDENSATION"/>
    <property type="match status" value="1"/>
</dbReference>
<dbReference type="SUPFAM" id="SSF50985">
    <property type="entry name" value="RCC1/BLIP-II"/>
    <property type="match status" value="4"/>
</dbReference>
<dbReference type="Pfam" id="PF13540">
    <property type="entry name" value="RCC1_2"/>
    <property type="match status" value="3"/>
</dbReference>
<dbReference type="Gene3D" id="2.130.10.30">
    <property type="entry name" value="Regulator of chromosome condensation 1/beta-lactamase-inhibitor protein II"/>
    <property type="match status" value="4"/>
</dbReference>
<reference evidence="8 9" key="1">
    <citation type="journal article" date="2017" name="BMC Genomics">
        <title>Comparative genomic and phylogenomic analyses of the Bifidobacteriaceae family.</title>
        <authorList>
            <person name="Lugli G.A."/>
            <person name="Milani C."/>
            <person name="Turroni F."/>
            <person name="Duranti S."/>
            <person name="Mancabelli L."/>
            <person name="Mangifesta M."/>
            <person name="Ferrario C."/>
            <person name="Modesto M."/>
            <person name="Mattarelli P."/>
            <person name="Jiri K."/>
            <person name="van Sinderen D."/>
            <person name="Ventura M."/>
        </authorList>
    </citation>
    <scope>NUCLEOTIDE SEQUENCE [LARGE SCALE GENOMIC DNA]</scope>
    <source>
        <strain evidence="8 9">DSM 22924</strain>
    </source>
</reference>